<dbReference type="EMBL" id="JAWDJX010000135">
    <property type="protein sequence ID" value="KAK3045905.1"/>
    <property type="molecule type" value="Genomic_DNA"/>
</dbReference>
<dbReference type="SUPFAM" id="SSF48403">
    <property type="entry name" value="Ankyrin repeat"/>
    <property type="match status" value="1"/>
</dbReference>
<accession>A0AAJ0D9N0</accession>
<evidence type="ECO:0000313" key="1">
    <source>
        <dbReference type="EMBL" id="KAK3045905.1"/>
    </source>
</evidence>
<evidence type="ECO:0008006" key="3">
    <source>
        <dbReference type="Google" id="ProtNLM"/>
    </source>
</evidence>
<evidence type="ECO:0000313" key="2">
    <source>
        <dbReference type="Proteomes" id="UP001271007"/>
    </source>
</evidence>
<gene>
    <name evidence="1" type="ORF">LTR09_012559</name>
</gene>
<comment type="caution">
    <text evidence="1">The sequence shown here is derived from an EMBL/GenBank/DDBJ whole genome shotgun (WGS) entry which is preliminary data.</text>
</comment>
<sequence length="335" mass="37487">MSQQNPNQQQFRDASALHHAQVDGMRRAQQQEQIEIQRAAQGLAHVSMTPQQGYHASMTPQRLGRMNTVAKYSDIPVTDDYDFDFLGHANEQTQPPFSFTPKPAFLDEFEAACRQDQVATLQQIITQHPYTPATLHHGLTLALAAGSVHAAHELLIRGAPLAQRAPEEFLRSAPQAKQILLLDILVTHGWKPSHDLFLWSVCDTKLLQWFLSHGANPNYGNKPDTPYKAGGPSYECADALEIAAKMGSPEAIVYAVIGGSIRRVQWLLDHGADPRLERPYGSAVRKDDSERYRCFVADDTDKDEFRKYLSLPDIQYEDEAPFEIGCLSLVARPDN</sequence>
<dbReference type="AlphaFoldDB" id="A0AAJ0D9N0"/>
<proteinExistence type="predicted"/>
<dbReference type="Proteomes" id="UP001271007">
    <property type="component" value="Unassembled WGS sequence"/>
</dbReference>
<dbReference type="InterPro" id="IPR036770">
    <property type="entry name" value="Ankyrin_rpt-contain_sf"/>
</dbReference>
<name>A0AAJ0D9N0_9PEZI</name>
<dbReference type="Gene3D" id="1.25.40.20">
    <property type="entry name" value="Ankyrin repeat-containing domain"/>
    <property type="match status" value="1"/>
</dbReference>
<protein>
    <recommendedName>
        <fullName evidence="3">Ankyrin repeat protein</fullName>
    </recommendedName>
</protein>
<reference evidence="1" key="1">
    <citation type="submission" date="2023-04" db="EMBL/GenBank/DDBJ databases">
        <title>Black Yeasts Isolated from many extreme environments.</title>
        <authorList>
            <person name="Coleine C."/>
            <person name="Stajich J.E."/>
            <person name="Selbmann L."/>
        </authorList>
    </citation>
    <scope>NUCLEOTIDE SEQUENCE</scope>
    <source>
        <strain evidence="1">CCFEE 5312</strain>
    </source>
</reference>
<keyword evidence="2" id="KW-1185">Reference proteome</keyword>
<organism evidence="1 2">
    <name type="scientific">Extremus antarcticus</name>
    <dbReference type="NCBI Taxonomy" id="702011"/>
    <lineage>
        <taxon>Eukaryota</taxon>
        <taxon>Fungi</taxon>
        <taxon>Dikarya</taxon>
        <taxon>Ascomycota</taxon>
        <taxon>Pezizomycotina</taxon>
        <taxon>Dothideomycetes</taxon>
        <taxon>Dothideomycetidae</taxon>
        <taxon>Mycosphaerellales</taxon>
        <taxon>Extremaceae</taxon>
        <taxon>Extremus</taxon>
    </lineage>
</organism>